<keyword evidence="2" id="KW-1185">Reference proteome</keyword>
<gene>
    <name evidence="1" type="ORF">CLV43_106261</name>
</gene>
<protein>
    <submittedName>
        <fullName evidence="1">Uncharacterized protein</fullName>
    </submittedName>
</protein>
<proteinExistence type="predicted"/>
<organism evidence="1 2">
    <name type="scientific">Umezawaea tangerina</name>
    <dbReference type="NCBI Taxonomy" id="84725"/>
    <lineage>
        <taxon>Bacteria</taxon>
        <taxon>Bacillati</taxon>
        <taxon>Actinomycetota</taxon>
        <taxon>Actinomycetes</taxon>
        <taxon>Pseudonocardiales</taxon>
        <taxon>Pseudonocardiaceae</taxon>
        <taxon>Umezawaea</taxon>
    </lineage>
</organism>
<sequence length="47" mass="5407">MKSRKKPDLEVKAYGQQLDSFDLDLVVQLVIMLGRELVKEDVDAEDE</sequence>
<dbReference type="RefSeq" id="WP_170155955.1">
    <property type="nucleotide sequence ID" value="NZ_PVTF01000006.1"/>
</dbReference>
<accession>A0A2T0T4H0</accession>
<evidence type="ECO:0000313" key="1">
    <source>
        <dbReference type="EMBL" id="PRY40524.1"/>
    </source>
</evidence>
<evidence type="ECO:0000313" key="2">
    <source>
        <dbReference type="Proteomes" id="UP000239494"/>
    </source>
</evidence>
<name>A0A2T0T4H0_9PSEU</name>
<comment type="caution">
    <text evidence="1">The sequence shown here is derived from an EMBL/GenBank/DDBJ whole genome shotgun (WGS) entry which is preliminary data.</text>
</comment>
<dbReference type="Proteomes" id="UP000239494">
    <property type="component" value="Unassembled WGS sequence"/>
</dbReference>
<dbReference type="AlphaFoldDB" id="A0A2T0T4H0"/>
<dbReference type="EMBL" id="PVTF01000006">
    <property type="protein sequence ID" value="PRY40524.1"/>
    <property type="molecule type" value="Genomic_DNA"/>
</dbReference>
<reference evidence="1 2" key="1">
    <citation type="submission" date="2018-03" db="EMBL/GenBank/DDBJ databases">
        <title>Genomic Encyclopedia of Archaeal and Bacterial Type Strains, Phase II (KMG-II): from individual species to whole genera.</title>
        <authorList>
            <person name="Goeker M."/>
        </authorList>
    </citation>
    <scope>NUCLEOTIDE SEQUENCE [LARGE SCALE GENOMIC DNA]</scope>
    <source>
        <strain evidence="1 2">DSM 44720</strain>
    </source>
</reference>